<gene>
    <name evidence="7" type="primary">HDX1</name>
</gene>
<evidence type="ECO:0000256" key="2">
    <source>
        <dbReference type="ARBA" id="ARBA00022630"/>
    </source>
</evidence>
<accession>Q6Q892</accession>
<dbReference type="AlphaFoldDB" id="Q6Q892"/>
<comment type="similarity">
    <text evidence="1">Belongs to the paxM FAD-dependent monooxygenase family.</text>
</comment>
<keyword evidence="2" id="KW-0285">Flavoprotein</keyword>
<proteinExistence type="inferred from homology"/>
<dbReference type="GO" id="GO:0071949">
    <property type="term" value="F:FAD binding"/>
    <property type="evidence" value="ECO:0007669"/>
    <property type="project" value="InterPro"/>
</dbReference>
<dbReference type="SUPFAM" id="SSF51905">
    <property type="entry name" value="FAD/NAD(P)-binding domain"/>
    <property type="match status" value="1"/>
</dbReference>
<organism evidence="7">
    <name type="scientific">Leptosphaeria maculans</name>
    <name type="common">Blackleg fungus</name>
    <name type="synonym">Phoma lingam</name>
    <dbReference type="NCBI Taxonomy" id="5022"/>
    <lineage>
        <taxon>Eukaryota</taxon>
        <taxon>Fungi</taxon>
        <taxon>Dikarya</taxon>
        <taxon>Ascomycota</taxon>
        <taxon>Pezizomycotina</taxon>
        <taxon>Dothideomycetes</taxon>
        <taxon>Pleosporomycetidae</taxon>
        <taxon>Pleosporales</taxon>
        <taxon>Pleosporineae</taxon>
        <taxon>Leptosphaeriaceae</taxon>
        <taxon>Plenodomus</taxon>
        <taxon>Plenodomus lingam/Leptosphaeria maculans species complex</taxon>
    </lineage>
</organism>
<dbReference type="PANTHER" id="PTHR13789:SF314">
    <property type="entry name" value="FAD-BINDING DOMAIN-CONTAINING PROTEIN"/>
    <property type="match status" value="1"/>
</dbReference>
<dbReference type="SUPFAM" id="SSF54373">
    <property type="entry name" value="FAD-linked reductases, C-terminal domain"/>
    <property type="match status" value="1"/>
</dbReference>
<protein>
    <submittedName>
        <fullName evidence="7">HDX1</fullName>
    </submittedName>
</protein>
<keyword evidence="4" id="KW-0560">Oxidoreductase</keyword>
<dbReference type="Gene3D" id="3.50.50.60">
    <property type="entry name" value="FAD/NAD(P)-binding domain"/>
    <property type="match status" value="1"/>
</dbReference>
<dbReference type="InterPro" id="IPR050493">
    <property type="entry name" value="FAD-dep_Monooxygenase_BioMet"/>
</dbReference>
<reference evidence="7" key="1">
    <citation type="journal article" date="2004" name="Mol. Microbiol.">
        <title>The sirodesmin biosynthetic gene cluster of the plant pathogenic fungus Leptosphaeria maculans.</title>
        <authorList>
            <person name="Gardiner D.M."/>
            <person name="Cozijnsen A.J."/>
            <person name="Wilson L.M."/>
            <person name="Pedras M.S."/>
            <person name="Howlett B.J."/>
        </authorList>
    </citation>
    <scope>NUCLEOTIDE SEQUENCE</scope>
</reference>
<evidence type="ECO:0000256" key="5">
    <source>
        <dbReference type="ARBA" id="ARBA00023033"/>
    </source>
</evidence>
<dbReference type="InterPro" id="IPR036188">
    <property type="entry name" value="FAD/NAD-bd_sf"/>
</dbReference>
<dbReference type="Pfam" id="PF01494">
    <property type="entry name" value="FAD_binding_3"/>
    <property type="match status" value="2"/>
</dbReference>
<evidence type="ECO:0000256" key="1">
    <source>
        <dbReference type="ARBA" id="ARBA00007992"/>
    </source>
</evidence>
<evidence type="ECO:0000256" key="4">
    <source>
        <dbReference type="ARBA" id="ARBA00023002"/>
    </source>
</evidence>
<dbReference type="EMBL" id="AY553235">
    <property type="protein sequence ID" value="AAS92536.1"/>
    <property type="molecule type" value="Genomic_DNA"/>
</dbReference>
<evidence type="ECO:0000256" key="3">
    <source>
        <dbReference type="ARBA" id="ARBA00022827"/>
    </source>
</evidence>
<evidence type="ECO:0000259" key="6">
    <source>
        <dbReference type="Pfam" id="PF01494"/>
    </source>
</evidence>
<evidence type="ECO:0000313" key="7">
    <source>
        <dbReference type="EMBL" id="AAS92536.1"/>
    </source>
</evidence>
<feature type="domain" description="FAD-binding" evidence="6">
    <location>
        <begin position="288"/>
        <end position="333"/>
    </location>
</feature>
<dbReference type="GO" id="GO:0004497">
    <property type="term" value="F:monooxygenase activity"/>
    <property type="evidence" value="ECO:0007669"/>
    <property type="project" value="UniProtKB-KW"/>
</dbReference>
<feature type="domain" description="FAD-binding" evidence="6">
    <location>
        <begin position="6"/>
        <end position="171"/>
    </location>
</feature>
<name>Q6Q892_LEPMC</name>
<keyword evidence="5" id="KW-0503">Monooxygenase</keyword>
<dbReference type="PANTHER" id="PTHR13789">
    <property type="entry name" value="MONOOXYGENASE"/>
    <property type="match status" value="1"/>
</dbReference>
<sequence>MARILNVTIVGGGISGLLAARVLLEKHNVTIVERYAGNHEFGAAITLGPTAINIIETLGFDRKRGGTMAAEKILVWNKNLDRISENLTKKYTAKLSGDFTFSYRRDVWDEFLRLATSNEFPGSPAKILWECNVVNVDVESGTVYLDDGQKIESDLVIAADGIRSSVRNLVLQQEESVYARPSGSSAFRFTIPAPVVREIHLKHGRTDDPLAPNMNLYMSMDGSQRTCVTYPCRFGQLLSCAFVVPDKLIARETIESWAAEAEEGEIRRLFHDFNPIFLDLADRAEKPRCWRLRDQDPLHTYTRGCTMLIGDAAHAMTPHLGQGGTQAIEDAAAFELFNDPDYDACTVEEILQMMDRVRRQRATQIQTWTREFQTWKKRALEERYTWYCWTYPGIKECLKRLNAGLEMIELKHFNDTDAKHSQQQALIAKPGVLQEVVP</sequence>
<dbReference type="InterPro" id="IPR002938">
    <property type="entry name" value="FAD-bd"/>
</dbReference>
<keyword evidence="3" id="KW-0274">FAD</keyword>
<dbReference type="PRINTS" id="PR00420">
    <property type="entry name" value="RNGMNOXGNASE"/>
</dbReference>